<dbReference type="InterPro" id="IPR008638">
    <property type="entry name" value="FhaB/CdiA-like_TPS"/>
</dbReference>
<sequence length="806" mass="84150">MRSQFLITIPLVSLGWIASINTAKAQVVPDNQITPDNSIGNESSVVIRNVEIPRIDGSTVRGDRIDGGAVRDTNLFHSFQEFNVGENGNVYFKPATNIQNILTRVTGTNPSNILGTLGVVSGNANLFFINPNGIVFGQNAQLDLRGSFLASTASSFKFPDGSEFSVTNPTAPSLLAINIPNGLQFRENPGAIRVQGTTGNALTFNVNTFEFQRNQTPDGLKVQSGKTLALVGGGVTLERGNLITDGGRIEVGSVAGSSLVSLTSADKGWRLGYSGMSSFQDILLSQKASIDVSSEEGSGEIQVQGRNIKLTDGSAIFAFTGSKSGGTVSVNASELLEVTGVSANGSVPSTLYTAVFPETQGTGGDLILETKRFIAQGGAQIGADTYGVGNAGNVLLKAFETVELQGTSADEIIPTALGTVVQVGATGAGANLTVETRRLRVQDGAQLVTFTFSQGTAANIVVKASESAEFIGKSSALSSSVNPGSVVPEAKGNGGIIDLETPQLIVRDEAKITASSLGENSGDAGDLKVTAGSIRLDKGIIEAVSNSGNGGNINLAVQDLLLMRNSSLISADAGTEATGGGNGGNIFINNRPGYRGFVIARPNENSDITANAFTGQGGQVVINSNGIYGFVSRSSQDLERLRPNDLRPNDFGPREIPTNDITAISRQNPSLSGTVTLTTPEVDPKRGLIKLPENVIDPTQMIAQNPCQRGVGSEFIVTGRGGLPPSPNQILGSDNVRVDLVEPVANTRNSNSTTQNQQSPSSTIKQIVPAKGWVFNEKGKIVLTAYDPTSTGFQRSWQTPAACPAF</sequence>
<evidence type="ECO:0000313" key="3">
    <source>
        <dbReference type="EMBL" id="KYC35565.1"/>
    </source>
</evidence>
<reference evidence="3 4" key="1">
    <citation type="journal article" date="2013" name="Genome Biol. Evol.">
        <title>Genomes of Stigonematalean cyanobacteria (subsection V) and the evolution of oxygenic photosynthesis from prokaryotes to plastids.</title>
        <authorList>
            <person name="Dagan T."/>
            <person name="Roettger M."/>
            <person name="Stucken K."/>
            <person name="Landan G."/>
            <person name="Koch R."/>
            <person name="Major P."/>
            <person name="Gould S.B."/>
            <person name="Goremykin V.V."/>
            <person name="Rippka R."/>
            <person name="Tandeau de Marsac N."/>
            <person name="Gugger M."/>
            <person name="Lockhart P.J."/>
            <person name="Allen J.F."/>
            <person name="Brune I."/>
            <person name="Maus I."/>
            <person name="Puhler A."/>
            <person name="Martin W.F."/>
        </authorList>
    </citation>
    <scope>NUCLEOTIDE SEQUENCE [LARGE SCALE GENOMIC DNA]</scope>
    <source>
        <strain evidence="3 4">PCC 7110</strain>
    </source>
</reference>
<feature type="domain" description="Filamentous haemagglutinin FhaB/tRNA nuclease CdiA-like TPS" evidence="2">
    <location>
        <begin position="49"/>
        <end position="159"/>
    </location>
</feature>
<dbReference type="NCBIfam" id="TIGR01901">
    <property type="entry name" value="adhes_NPXG"/>
    <property type="match status" value="1"/>
</dbReference>
<organism evidence="3 4">
    <name type="scientific">Scytonema hofmannii PCC 7110</name>
    <dbReference type="NCBI Taxonomy" id="128403"/>
    <lineage>
        <taxon>Bacteria</taxon>
        <taxon>Bacillati</taxon>
        <taxon>Cyanobacteriota</taxon>
        <taxon>Cyanophyceae</taxon>
        <taxon>Nostocales</taxon>
        <taxon>Scytonemataceae</taxon>
        <taxon>Scytonema</taxon>
    </lineage>
</organism>
<protein>
    <submittedName>
        <fullName evidence="3">Filamentous hemagglutinin</fullName>
    </submittedName>
</protein>
<dbReference type="STRING" id="128403.WA1_07005"/>
<dbReference type="InterPro" id="IPR012334">
    <property type="entry name" value="Pectin_lyas_fold"/>
</dbReference>
<dbReference type="SUPFAM" id="SSF51126">
    <property type="entry name" value="Pectin lyase-like"/>
    <property type="match status" value="2"/>
</dbReference>
<dbReference type="Proteomes" id="UP000076925">
    <property type="component" value="Unassembled WGS sequence"/>
</dbReference>
<dbReference type="Gene3D" id="2.160.20.10">
    <property type="entry name" value="Single-stranded right-handed beta-helix, Pectin lyase-like"/>
    <property type="match status" value="2"/>
</dbReference>
<evidence type="ECO:0000313" key="4">
    <source>
        <dbReference type="Proteomes" id="UP000076925"/>
    </source>
</evidence>
<dbReference type="EMBL" id="ANNX02000051">
    <property type="protein sequence ID" value="KYC35565.1"/>
    <property type="molecule type" value="Genomic_DNA"/>
</dbReference>
<dbReference type="Pfam" id="PF05860">
    <property type="entry name" value="TPS"/>
    <property type="match status" value="1"/>
</dbReference>
<keyword evidence="1" id="KW-0732">Signal</keyword>
<feature type="signal peptide" evidence="1">
    <location>
        <begin position="1"/>
        <end position="25"/>
    </location>
</feature>
<feature type="chain" id="PRO_5007300416" evidence="1">
    <location>
        <begin position="26"/>
        <end position="806"/>
    </location>
</feature>
<dbReference type="InterPro" id="IPR011050">
    <property type="entry name" value="Pectin_lyase_fold/virulence"/>
</dbReference>
<proteinExistence type="predicted"/>
<dbReference type="AlphaFoldDB" id="A0A139WSZ1"/>
<evidence type="ECO:0000259" key="2">
    <source>
        <dbReference type="SMART" id="SM00912"/>
    </source>
</evidence>
<dbReference type="SMART" id="SM00912">
    <property type="entry name" value="Haemagg_act"/>
    <property type="match status" value="1"/>
</dbReference>
<dbReference type="OrthoDB" id="474851at2"/>
<keyword evidence="4" id="KW-1185">Reference proteome</keyword>
<name>A0A139WSZ1_9CYAN</name>
<gene>
    <name evidence="3" type="ORF">WA1_07005</name>
</gene>
<accession>A0A139WSZ1</accession>
<evidence type="ECO:0000256" key="1">
    <source>
        <dbReference type="SAM" id="SignalP"/>
    </source>
</evidence>
<comment type="caution">
    <text evidence="3">The sequence shown here is derived from an EMBL/GenBank/DDBJ whole genome shotgun (WGS) entry which is preliminary data.</text>
</comment>